<dbReference type="InterPro" id="IPR003607">
    <property type="entry name" value="HD/PDEase_dom"/>
</dbReference>
<gene>
    <name evidence="2" type="ORF">M2350_003550</name>
</gene>
<proteinExistence type="predicted"/>
<evidence type="ECO:0000313" key="2">
    <source>
        <dbReference type="EMBL" id="MCS3921109.1"/>
    </source>
</evidence>
<keyword evidence="3" id="KW-1185">Reference proteome</keyword>
<evidence type="ECO:0000259" key="1">
    <source>
        <dbReference type="Pfam" id="PF01966"/>
    </source>
</evidence>
<dbReference type="InterPro" id="IPR006674">
    <property type="entry name" value="HD_domain"/>
</dbReference>
<dbReference type="Gene3D" id="1.10.3210.10">
    <property type="entry name" value="Hypothetical protein af1432"/>
    <property type="match status" value="1"/>
</dbReference>
<dbReference type="EMBL" id="JANUCP010000009">
    <property type="protein sequence ID" value="MCS3921109.1"/>
    <property type="molecule type" value="Genomic_DNA"/>
</dbReference>
<sequence length="183" mass="20845">MTREEAWQLVCEWIKNENMRKHLLAVEAAMRFYARKFGEDEEKWGLVGLLHDLDYEKHPNPPEHPQVGANFLRERGLPEDMVNAILAHADWTGVPRDTLMAKALFACDELTGFIVACALVMPNKKLREVRVDTVIRKMKDKSFARKVSREDIIRGAQELGIPLEEHIANVLTAMNGIADELGL</sequence>
<organism evidence="2 3">
    <name type="scientific">Candidatus Fervidibacter sacchari</name>
    <dbReference type="NCBI Taxonomy" id="1448929"/>
    <lineage>
        <taxon>Bacteria</taxon>
        <taxon>Candidatus Fervidibacterota</taxon>
        <taxon>Candidatus Fervidibacter</taxon>
    </lineage>
</organism>
<dbReference type="CDD" id="cd00077">
    <property type="entry name" value="HDc"/>
    <property type="match status" value="1"/>
</dbReference>
<dbReference type="SUPFAM" id="SSF109604">
    <property type="entry name" value="HD-domain/PDEase-like"/>
    <property type="match status" value="1"/>
</dbReference>
<reference evidence="2 3" key="1">
    <citation type="submission" date="2022-08" db="EMBL/GenBank/DDBJ databases">
        <title>Bacterial and archaeal communities from various locations to study Microbial Dark Matter (Phase II).</title>
        <authorList>
            <person name="Stepanauskas R."/>
        </authorList>
    </citation>
    <scope>NUCLEOTIDE SEQUENCE [LARGE SCALE GENOMIC DNA]</scope>
    <source>
        <strain evidence="2 3">PD1</strain>
    </source>
</reference>
<name>A0ABT2ET15_9BACT</name>
<dbReference type="Pfam" id="PF01966">
    <property type="entry name" value="HD"/>
    <property type="match status" value="1"/>
</dbReference>
<dbReference type="InterPro" id="IPR006675">
    <property type="entry name" value="HDIG_dom"/>
</dbReference>
<dbReference type="RefSeq" id="WP_259101937.1">
    <property type="nucleotide sequence ID" value="NZ_CP130454.1"/>
</dbReference>
<dbReference type="PANTHER" id="PTHR38659">
    <property type="entry name" value="METAL-DEPENDENT PHOSPHOHYDROLASE"/>
    <property type="match status" value="1"/>
</dbReference>
<comment type="caution">
    <text evidence="2">The sequence shown here is derived from an EMBL/GenBank/DDBJ whole genome shotgun (WGS) entry which is preliminary data.</text>
</comment>
<protein>
    <submittedName>
        <fullName evidence="2">Nucleotidyltransferase with HDIG domain</fullName>
    </submittedName>
</protein>
<dbReference type="NCBIfam" id="TIGR00277">
    <property type="entry name" value="HDIG"/>
    <property type="match status" value="1"/>
</dbReference>
<accession>A0ABT2ET15</accession>
<evidence type="ECO:0000313" key="3">
    <source>
        <dbReference type="Proteomes" id="UP001204798"/>
    </source>
</evidence>
<feature type="domain" description="HD" evidence="1">
    <location>
        <begin position="21"/>
        <end position="110"/>
    </location>
</feature>
<dbReference type="PANTHER" id="PTHR38659:SF1">
    <property type="entry name" value="METAL DEPENDENT PHOSPHOHYDROLASE"/>
    <property type="match status" value="1"/>
</dbReference>
<dbReference type="Proteomes" id="UP001204798">
    <property type="component" value="Unassembled WGS sequence"/>
</dbReference>